<dbReference type="GeneID" id="54292660"/>
<evidence type="ECO:0000313" key="3">
    <source>
        <dbReference type="Proteomes" id="UP000799438"/>
    </source>
</evidence>
<evidence type="ECO:0000313" key="2">
    <source>
        <dbReference type="EMBL" id="KAF2145469.1"/>
    </source>
</evidence>
<dbReference type="RefSeq" id="XP_033401181.1">
    <property type="nucleotide sequence ID" value="XM_033535166.1"/>
</dbReference>
<reference evidence="2" key="1">
    <citation type="journal article" date="2020" name="Stud. Mycol.">
        <title>101 Dothideomycetes genomes: a test case for predicting lifestyles and emergence of pathogens.</title>
        <authorList>
            <person name="Haridas S."/>
            <person name="Albert R."/>
            <person name="Binder M."/>
            <person name="Bloem J."/>
            <person name="Labutti K."/>
            <person name="Salamov A."/>
            <person name="Andreopoulos B."/>
            <person name="Baker S."/>
            <person name="Barry K."/>
            <person name="Bills G."/>
            <person name="Bluhm B."/>
            <person name="Cannon C."/>
            <person name="Castanera R."/>
            <person name="Culley D."/>
            <person name="Daum C."/>
            <person name="Ezra D."/>
            <person name="Gonzalez J."/>
            <person name="Henrissat B."/>
            <person name="Kuo A."/>
            <person name="Liang C."/>
            <person name="Lipzen A."/>
            <person name="Lutzoni F."/>
            <person name="Magnuson J."/>
            <person name="Mondo S."/>
            <person name="Nolan M."/>
            <person name="Ohm R."/>
            <person name="Pangilinan J."/>
            <person name="Park H.-J."/>
            <person name="Ramirez L."/>
            <person name="Alfaro M."/>
            <person name="Sun H."/>
            <person name="Tritt A."/>
            <person name="Yoshinaga Y."/>
            <person name="Zwiers L.-H."/>
            <person name="Turgeon B."/>
            <person name="Goodwin S."/>
            <person name="Spatafora J."/>
            <person name="Crous P."/>
            <person name="Grigoriev I."/>
        </authorList>
    </citation>
    <scope>NUCLEOTIDE SEQUENCE</scope>
    <source>
        <strain evidence="2">CBS 121167</strain>
    </source>
</reference>
<dbReference type="Proteomes" id="UP000799438">
    <property type="component" value="Unassembled WGS sequence"/>
</dbReference>
<dbReference type="EMBL" id="ML995477">
    <property type="protein sequence ID" value="KAF2145469.1"/>
    <property type="molecule type" value="Genomic_DNA"/>
</dbReference>
<name>A0A6A6BMV5_9PEZI</name>
<accession>A0A6A6BMV5</accession>
<evidence type="ECO:0000256" key="1">
    <source>
        <dbReference type="SAM" id="MobiDB-lite"/>
    </source>
</evidence>
<organism evidence="2 3">
    <name type="scientific">Aplosporella prunicola CBS 121167</name>
    <dbReference type="NCBI Taxonomy" id="1176127"/>
    <lineage>
        <taxon>Eukaryota</taxon>
        <taxon>Fungi</taxon>
        <taxon>Dikarya</taxon>
        <taxon>Ascomycota</taxon>
        <taxon>Pezizomycotina</taxon>
        <taxon>Dothideomycetes</taxon>
        <taxon>Dothideomycetes incertae sedis</taxon>
        <taxon>Botryosphaeriales</taxon>
        <taxon>Aplosporellaceae</taxon>
        <taxon>Aplosporella</taxon>
    </lineage>
</organism>
<gene>
    <name evidence="2" type="ORF">K452DRAFT_120292</name>
</gene>
<dbReference type="AlphaFoldDB" id="A0A6A6BMV5"/>
<protein>
    <submittedName>
        <fullName evidence="2">Uncharacterized protein</fullName>
    </submittedName>
</protein>
<sequence length="71" mass="7657">MQHTTRTWAHEPGSRIGVTAPSLPRQVFSGLRRRLSRSLSLHRARARVGRTPGPGGALGVAVFAGRGRNLC</sequence>
<keyword evidence="3" id="KW-1185">Reference proteome</keyword>
<proteinExistence type="predicted"/>
<feature type="region of interest" description="Disordered" evidence="1">
    <location>
        <begin position="1"/>
        <end position="20"/>
    </location>
</feature>